<dbReference type="InterPro" id="IPR042099">
    <property type="entry name" value="ANL_N_sf"/>
</dbReference>
<dbReference type="SUPFAM" id="SSF56801">
    <property type="entry name" value="Acetyl-CoA synthetase-like"/>
    <property type="match status" value="1"/>
</dbReference>
<dbReference type="Proteomes" id="UP001374803">
    <property type="component" value="Chromosome"/>
</dbReference>
<dbReference type="Gene3D" id="3.40.50.12780">
    <property type="entry name" value="N-terminal domain of ligase-like"/>
    <property type="match status" value="1"/>
</dbReference>
<sequence>MGEPAHFDTLVDIYNRSIEKFADRELFGTKKEGVWHWITYREFGKQVDGFRGGLAGLGLTRGDAVAIIADNRVEWAVSAYACFGLGIALVPMYEAQLEKDWEFIVRDCGAKALVVSKKDILQKAKKLLELIPTLQHIIVMEGESDGHTIHSFAALIEAGEKKPVPVIKPEKKDVACYIYTSGTTGVPKGVILSHNNIASNVEGAHKAFPMASEDRSLSFLPWAHSFGQTVELHALFSNGASMGLAESISKILDNLAEVQPTLLFSVPRIFNRLYMAVQKQISEKPAVVQAMVKGALRAAAKLRVGEKPSFGEGIMLSLANKVVFSKVRAKFGGRLKYAFSGGAAISREVAEFIDGIGVMVYEGYGLTETSPIATANCPFLGRKIGSVGKPFPDVRVVIDPSSGKKTESGRDEGEIIVYGPNVMQGYHNRPEENAAVFTSDGGFRTGDMGYIDPDGFVYITGRIKEQYKLENGKYVVPTPLEEEIKLSPYVTNVMVYGDNRPHNVALVVANVDAVKAWAEKEGHSLSSGPALLEDPKVRELLGKEIEKYSEKFKGFESVQDFAIIDSDFTTENGMLTPSLKLKRRSVLEKYAPLLDALYKKKAESKAQRPRAAV</sequence>
<evidence type="ECO:0000256" key="1">
    <source>
        <dbReference type="ARBA" id="ARBA00022741"/>
    </source>
</evidence>
<gene>
    <name evidence="4" type="ORF">LVJ94_18620</name>
</gene>
<protein>
    <submittedName>
        <fullName evidence="4">Long-chain fatty acid--CoA ligase</fullName>
    </submittedName>
</protein>
<organism evidence="4 5">
    <name type="scientific">Pendulispora rubella</name>
    <dbReference type="NCBI Taxonomy" id="2741070"/>
    <lineage>
        <taxon>Bacteria</taxon>
        <taxon>Pseudomonadati</taxon>
        <taxon>Myxococcota</taxon>
        <taxon>Myxococcia</taxon>
        <taxon>Myxococcales</taxon>
        <taxon>Sorangiineae</taxon>
        <taxon>Pendulisporaceae</taxon>
        <taxon>Pendulispora</taxon>
    </lineage>
</organism>
<dbReference type="Pfam" id="PF00501">
    <property type="entry name" value="AMP-binding"/>
    <property type="match status" value="1"/>
</dbReference>
<evidence type="ECO:0000313" key="4">
    <source>
        <dbReference type="EMBL" id="WXB09236.1"/>
    </source>
</evidence>
<reference evidence="4" key="1">
    <citation type="submission" date="2021-12" db="EMBL/GenBank/DDBJ databases">
        <title>Discovery of the Pendulisporaceae a myxobacterial family with distinct sporulation behavior and unique specialized metabolism.</title>
        <authorList>
            <person name="Garcia R."/>
            <person name="Popoff A."/>
            <person name="Bader C.D."/>
            <person name="Loehr J."/>
            <person name="Walesch S."/>
            <person name="Walt C."/>
            <person name="Boldt J."/>
            <person name="Bunk B."/>
            <person name="Haeckl F.J.F.P.J."/>
            <person name="Gunesch A.P."/>
            <person name="Birkelbach J."/>
            <person name="Nuebel U."/>
            <person name="Pietschmann T."/>
            <person name="Bach T."/>
            <person name="Mueller R."/>
        </authorList>
    </citation>
    <scope>NUCLEOTIDE SEQUENCE</scope>
    <source>
        <strain evidence="4">MSr11367</strain>
    </source>
</reference>
<proteinExistence type="predicted"/>
<evidence type="ECO:0000256" key="2">
    <source>
        <dbReference type="ARBA" id="ARBA00022840"/>
    </source>
</evidence>
<keyword evidence="5" id="KW-1185">Reference proteome</keyword>
<name>A0ABZ2LJA1_9BACT</name>
<keyword evidence="2" id="KW-0067">ATP-binding</keyword>
<dbReference type="Pfam" id="PF23562">
    <property type="entry name" value="AMP-binding_C_3"/>
    <property type="match status" value="1"/>
</dbReference>
<dbReference type="InterPro" id="IPR000873">
    <property type="entry name" value="AMP-dep_synth/lig_dom"/>
</dbReference>
<keyword evidence="4" id="KW-0436">Ligase</keyword>
<dbReference type="PANTHER" id="PTHR43272:SF33">
    <property type="entry name" value="AMP-BINDING DOMAIN-CONTAINING PROTEIN-RELATED"/>
    <property type="match status" value="1"/>
</dbReference>
<dbReference type="RefSeq" id="WP_394838907.1">
    <property type="nucleotide sequence ID" value="NZ_CP089929.1"/>
</dbReference>
<dbReference type="CDD" id="cd05907">
    <property type="entry name" value="VL_LC_FACS_like"/>
    <property type="match status" value="1"/>
</dbReference>
<dbReference type="GO" id="GO:0016874">
    <property type="term" value="F:ligase activity"/>
    <property type="evidence" value="ECO:0007669"/>
    <property type="project" value="UniProtKB-KW"/>
</dbReference>
<evidence type="ECO:0000313" key="5">
    <source>
        <dbReference type="Proteomes" id="UP001374803"/>
    </source>
</evidence>
<feature type="domain" description="AMP-dependent synthetase/ligase" evidence="3">
    <location>
        <begin position="17"/>
        <end position="427"/>
    </location>
</feature>
<evidence type="ECO:0000259" key="3">
    <source>
        <dbReference type="Pfam" id="PF00501"/>
    </source>
</evidence>
<dbReference type="PANTHER" id="PTHR43272">
    <property type="entry name" value="LONG-CHAIN-FATTY-ACID--COA LIGASE"/>
    <property type="match status" value="1"/>
</dbReference>
<dbReference type="PROSITE" id="PS00455">
    <property type="entry name" value="AMP_BINDING"/>
    <property type="match status" value="1"/>
</dbReference>
<dbReference type="InterPro" id="IPR020845">
    <property type="entry name" value="AMP-binding_CS"/>
</dbReference>
<keyword evidence="1" id="KW-0547">Nucleotide-binding</keyword>
<accession>A0ABZ2LJA1</accession>
<dbReference type="EMBL" id="CP089983">
    <property type="protein sequence ID" value="WXB09236.1"/>
    <property type="molecule type" value="Genomic_DNA"/>
</dbReference>